<dbReference type="InterPro" id="IPR028081">
    <property type="entry name" value="Leu-bd"/>
</dbReference>
<dbReference type="PANTHER" id="PTHR30483">
    <property type="entry name" value="LEUCINE-SPECIFIC-BINDING PROTEIN"/>
    <property type="match status" value="1"/>
</dbReference>
<name>A0A1M5QSL7_9BURK</name>
<dbReference type="EMBL" id="FQXE01000002">
    <property type="protein sequence ID" value="SHH17072.1"/>
    <property type="molecule type" value="Genomic_DNA"/>
</dbReference>
<dbReference type="InterPro" id="IPR051010">
    <property type="entry name" value="BCAA_transport"/>
</dbReference>
<evidence type="ECO:0000256" key="1">
    <source>
        <dbReference type="ARBA" id="ARBA00010062"/>
    </source>
</evidence>
<dbReference type="OrthoDB" id="9783240at2"/>
<accession>A0A1M5QSL7</accession>
<dbReference type="STRING" id="658167.SAMN04488135_102369"/>
<organism evidence="5 6">
    <name type="scientific">Pollutimonas bauzanensis</name>
    <dbReference type="NCBI Taxonomy" id="658167"/>
    <lineage>
        <taxon>Bacteria</taxon>
        <taxon>Pseudomonadati</taxon>
        <taxon>Pseudomonadota</taxon>
        <taxon>Betaproteobacteria</taxon>
        <taxon>Burkholderiales</taxon>
        <taxon>Alcaligenaceae</taxon>
        <taxon>Pollutimonas</taxon>
    </lineage>
</organism>
<sequence>MRKLLISLISLAALAASALATAHAHEVVVGVPVSSSGIFAFANLPARNGIELAAEEVARSGELGDATLKLLIEDTASDKNQAVNLVHRFINTNNAVLILGPTSTVEAQAYLPIAQSRKIPALTQASGDVAPIGEWIFKANAAPAKIVESLALRYARDYQPKRAAYIFNRDNESYLQQKDGIKRPLEQAGVKTVIEETIVGSDTDFSAIVTKVVARDIDTLVVSTTGEATANIVIQARQAGLPSTVRIVATPSAASHQFVKVGGPAVEGVIFTSDYFIGNQSELNQKFVAAYKKKYGIEPDTFAAIGYSNLKTAAAAVKNAGPDYSPESIRRALAGIRDLPTVLGNGILTQTASRTPIYDGVVLTIRDGKIVQL</sequence>
<dbReference type="AlphaFoldDB" id="A0A1M5QSL7"/>
<gene>
    <name evidence="5" type="ORF">SAMN04488135_102369</name>
</gene>
<protein>
    <submittedName>
        <fullName evidence="5">Amino acid/amide ABC transporter substrate-binding protein, HAAT family</fullName>
    </submittedName>
</protein>
<dbReference type="InterPro" id="IPR028082">
    <property type="entry name" value="Peripla_BP_I"/>
</dbReference>
<dbReference type="PANTHER" id="PTHR30483:SF6">
    <property type="entry name" value="PERIPLASMIC BINDING PROTEIN OF ABC TRANSPORTER FOR NATURAL AMINO ACIDS"/>
    <property type="match status" value="1"/>
</dbReference>
<proteinExistence type="inferred from homology"/>
<evidence type="ECO:0000313" key="5">
    <source>
        <dbReference type="EMBL" id="SHH17072.1"/>
    </source>
</evidence>
<dbReference type="SUPFAM" id="SSF53822">
    <property type="entry name" value="Periplasmic binding protein-like I"/>
    <property type="match status" value="1"/>
</dbReference>
<dbReference type="Pfam" id="PF13458">
    <property type="entry name" value="Peripla_BP_6"/>
    <property type="match status" value="1"/>
</dbReference>
<evidence type="ECO:0000313" key="6">
    <source>
        <dbReference type="Proteomes" id="UP000184226"/>
    </source>
</evidence>
<feature type="signal peptide" evidence="3">
    <location>
        <begin position="1"/>
        <end position="24"/>
    </location>
</feature>
<dbReference type="Proteomes" id="UP000184226">
    <property type="component" value="Unassembled WGS sequence"/>
</dbReference>
<evidence type="ECO:0000256" key="3">
    <source>
        <dbReference type="SAM" id="SignalP"/>
    </source>
</evidence>
<comment type="similarity">
    <text evidence="1">Belongs to the leucine-binding protein family.</text>
</comment>
<evidence type="ECO:0000259" key="4">
    <source>
        <dbReference type="Pfam" id="PF13458"/>
    </source>
</evidence>
<feature type="chain" id="PRO_5012274155" evidence="3">
    <location>
        <begin position="25"/>
        <end position="373"/>
    </location>
</feature>
<dbReference type="RefSeq" id="WP_073101994.1">
    <property type="nucleotide sequence ID" value="NZ_FQXE01000002.1"/>
</dbReference>
<reference evidence="5 6" key="1">
    <citation type="submission" date="2016-11" db="EMBL/GenBank/DDBJ databases">
        <authorList>
            <person name="Jaros S."/>
            <person name="Januszkiewicz K."/>
            <person name="Wedrychowicz H."/>
        </authorList>
    </citation>
    <scope>NUCLEOTIDE SEQUENCE [LARGE SCALE GENOMIC DNA]</scope>
    <source>
        <strain evidence="5 6">CGMCC 1.10190</strain>
    </source>
</reference>
<evidence type="ECO:0000256" key="2">
    <source>
        <dbReference type="ARBA" id="ARBA00022729"/>
    </source>
</evidence>
<feature type="domain" description="Leucine-binding protein" evidence="4">
    <location>
        <begin position="27"/>
        <end position="366"/>
    </location>
</feature>
<keyword evidence="6" id="KW-1185">Reference proteome</keyword>
<dbReference type="Gene3D" id="3.40.50.2300">
    <property type="match status" value="2"/>
</dbReference>
<keyword evidence="2 3" id="KW-0732">Signal</keyword>